<evidence type="ECO:0000256" key="1">
    <source>
        <dbReference type="SAM" id="SignalP"/>
    </source>
</evidence>
<evidence type="ECO:0000313" key="3">
    <source>
        <dbReference type="Proteomes" id="UP001501169"/>
    </source>
</evidence>
<proteinExistence type="predicted"/>
<comment type="caution">
    <text evidence="2">The sequence shown here is derived from an EMBL/GenBank/DDBJ whole genome shotgun (WGS) entry which is preliminary data.</text>
</comment>
<name>A0ABP3P9C9_9GAMM</name>
<accession>A0ABP3P9C9</accession>
<dbReference type="EMBL" id="BAAAEO010000004">
    <property type="protein sequence ID" value="GAA0559162.1"/>
    <property type="molecule type" value="Genomic_DNA"/>
</dbReference>
<keyword evidence="3" id="KW-1185">Reference proteome</keyword>
<protein>
    <submittedName>
        <fullName evidence="2">DUF3016 domain-containing protein</fullName>
    </submittedName>
</protein>
<feature type="signal peptide" evidence="1">
    <location>
        <begin position="1"/>
        <end position="20"/>
    </location>
</feature>
<organism evidence="2 3">
    <name type="scientific">Rheinheimera aquimaris</name>
    <dbReference type="NCBI Taxonomy" id="412437"/>
    <lineage>
        <taxon>Bacteria</taxon>
        <taxon>Pseudomonadati</taxon>
        <taxon>Pseudomonadota</taxon>
        <taxon>Gammaproteobacteria</taxon>
        <taxon>Chromatiales</taxon>
        <taxon>Chromatiaceae</taxon>
        <taxon>Rheinheimera</taxon>
    </lineage>
</organism>
<reference evidence="3" key="1">
    <citation type="journal article" date="2019" name="Int. J. Syst. Evol. Microbiol.">
        <title>The Global Catalogue of Microorganisms (GCM) 10K type strain sequencing project: providing services to taxonomists for standard genome sequencing and annotation.</title>
        <authorList>
            <consortium name="The Broad Institute Genomics Platform"/>
            <consortium name="The Broad Institute Genome Sequencing Center for Infectious Disease"/>
            <person name="Wu L."/>
            <person name="Ma J."/>
        </authorList>
    </citation>
    <scope>NUCLEOTIDE SEQUENCE [LARGE SCALE GENOMIC DNA]</scope>
    <source>
        <strain evidence="3">JCM 14331</strain>
    </source>
</reference>
<dbReference type="InterPro" id="IPR021557">
    <property type="entry name" value="DUF3016"/>
</dbReference>
<dbReference type="Pfam" id="PF11454">
    <property type="entry name" value="DUF3016"/>
    <property type="match status" value="1"/>
</dbReference>
<dbReference type="RefSeq" id="WP_226767458.1">
    <property type="nucleotide sequence ID" value="NZ_BAAAEO010000004.1"/>
</dbReference>
<dbReference type="Proteomes" id="UP001501169">
    <property type="component" value="Unassembled WGS sequence"/>
</dbReference>
<keyword evidence="1" id="KW-0732">Signal</keyword>
<sequence>MRKILLLCGLSFFTVATAYAGEVSVQWQQPEKFTDIRPANDTRKAYRERVLKKFDGFFAELANKLPEGYKWEVTVTDLDLAGDVDYFAGGAGNPLRVVKDIYSPAIKFSYVVRDKHGEEVASAEEKLRDMGFMQTLNSVNNSDEFRYERQMLQDWFSKELQPKVEQYAQALPKVSQ</sequence>
<evidence type="ECO:0000313" key="2">
    <source>
        <dbReference type="EMBL" id="GAA0559162.1"/>
    </source>
</evidence>
<feature type="chain" id="PRO_5045784641" evidence="1">
    <location>
        <begin position="21"/>
        <end position="176"/>
    </location>
</feature>
<gene>
    <name evidence="2" type="ORF">GCM10009098_28960</name>
</gene>